<dbReference type="RefSeq" id="WP_113867610.1">
    <property type="nucleotide sequence ID" value="NZ_BAABQN010000002.1"/>
</dbReference>
<evidence type="ECO:0000313" key="1">
    <source>
        <dbReference type="EMBL" id="RBP00733.1"/>
    </source>
</evidence>
<accession>A0A366EEI2</accession>
<protein>
    <submittedName>
        <fullName evidence="1">Uncharacterized protein</fullName>
    </submittedName>
</protein>
<dbReference type="EMBL" id="QNRI01000002">
    <property type="protein sequence ID" value="RBP00733.1"/>
    <property type="molecule type" value="Genomic_DNA"/>
</dbReference>
<reference evidence="1 2" key="1">
    <citation type="submission" date="2018-06" db="EMBL/GenBank/DDBJ databases">
        <title>Genomic Encyclopedia of Type Strains, Phase IV (KMG-IV): sequencing the most valuable type-strain genomes for metagenomic binning, comparative biology and taxonomic classification.</title>
        <authorList>
            <person name="Goeker M."/>
        </authorList>
    </citation>
    <scope>NUCLEOTIDE SEQUENCE [LARGE SCALE GENOMIC DNA]</scope>
    <source>
        <strain evidence="1 2">DSM 15140</strain>
    </source>
</reference>
<gene>
    <name evidence="1" type="ORF">DES48_102501</name>
</gene>
<keyword evidence="2" id="KW-1185">Reference proteome</keyword>
<organism evidence="1 2">
    <name type="scientific">Paraliobacillus ryukyuensis</name>
    <dbReference type="NCBI Taxonomy" id="200904"/>
    <lineage>
        <taxon>Bacteria</taxon>
        <taxon>Bacillati</taxon>
        <taxon>Bacillota</taxon>
        <taxon>Bacilli</taxon>
        <taxon>Bacillales</taxon>
        <taxon>Bacillaceae</taxon>
        <taxon>Paraliobacillus</taxon>
    </lineage>
</organism>
<name>A0A366EEI2_9BACI</name>
<dbReference type="OrthoDB" id="1683192at2"/>
<evidence type="ECO:0000313" key="2">
    <source>
        <dbReference type="Proteomes" id="UP000252254"/>
    </source>
</evidence>
<dbReference type="AlphaFoldDB" id="A0A366EEI2"/>
<comment type="caution">
    <text evidence="1">The sequence shown here is derived from an EMBL/GenBank/DDBJ whole genome shotgun (WGS) entry which is preliminary data.</text>
</comment>
<dbReference type="Proteomes" id="UP000252254">
    <property type="component" value="Unassembled WGS sequence"/>
</dbReference>
<sequence>MKLILDEKVINLQNQLTSVSEIFMHIKNHLDETEKKFSHMEFDGEEIYEDFEEVIIERLSNLEVLEVVFVTLNELLNDLYHTGESYLKRALPEIRKTFDLFYQGSTEMAWTNMEQILIALNWVNQLVDSIDKLDHKPSNWEEYVVAITTIRNELPQLEDGIKAKDSTLIADILNYEIVPGLEALKQALTKSIDLEGERKNAN</sequence>
<proteinExistence type="predicted"/>